<name>A0ABW1P3S9_9PSEU</name>
<gene>
    <name evidence="1" type="ORF">ACFP3R_10735</name>
</gene>
<evidence type="ECO:0000313" key="2">
    <source>
        <dbReference type="Proteomes" id="UP001596220"/>
    </source>
</evidence>
<dbReference type="EMBL" id="JBHSQO010000008">
    <property type="protein sequence ID" value="MFC6089748.1"/>
    <property type="molecule type" value="Genomic_DNA"/>
</dbReference>
<organism evidence="1 2">
    <name type="scientific">Saccharothrix lopnurensis</name>
    <dbReference type="NCBI Taxonomy" id="1670621"/>
    <lineage>
        <taxon>Bacteria</taxon>
        <taxon>Bacillati</taxon>
        <taxon>Actinomycetota</taxon>
        <taxon>Actinomycetes</taxon>
        <taxon>Pseudonocardiales</taxon>
        <taxon>Pseudonocardiaceae</taxon>
        <taxon>Saccharothrix</taxon>
    </lineage>
</organism>
<proteinExistence type="predicted"/>
<reference evidence="2" key="1">
    <citation type="journal article" date="2019" name="Int. J. Syst. Evol. Microbiol.">
        <title>The Global Catalogue of Microorganisms (GCM) 10K type strain sequencing project: providing services to taxonomists for standard genome sequencing and annotation.</title>
        <authorList>
            <consortium name="The Broad Institute Genomics Platform"/>
            <consortium name="The Broad Institute Genome Sequencing Center for Infectious Disease"/>
            <person name="Wu L."/>
            <person name="Ma J."/>
        </authorList>
    </citation>
    <scope>NUCLEOTIDE SEQUENCE [LARGE SCALE GENOMIC DNA]</scope>
    <source>
        <strain evidence="2">CGMCC 4.7246</strain>
    </source>
</reference>
<protein>
    <submittedName>
        <fullName evidence="1">Uncharacterized protein</fullName>
    </submittedName>
</protein>
<accession>A0ABW1P3S9</accession>
<dbReference type="RefSeq" id="WP_380635126.1">
    <property type="nucleotide sequence ID" value="NZ_JBHSQO010000008.1"/>
</dbReference>
<dbReference type="Proteomes" id="UP001596220">
    <property type="component" value="Unassembled WGS sequence"/>
</dbReference>
<sequence>MTVPDPLPDLRHPGTALAKTAETLRHVEVERARGKVVLVVPN</sequence>
<keyword evidence="2" id="KW-1185">Reference proteome</keyword>
<comment type="caution">
    <text evidence="1">The sequence shown here is derived from an EMBL/GenBank/DDBJ whole genome shotgun (WGS) entry which is preliminary data.</text>
</comment>
<evidence type="ECO:0000313" key="1">
    <source>
        <dbReference type="EMBL" id="MFC6089748.1"/>
    </source>
</evidence>